<dbReference type="AlphaFoldDB" id="A0A4P9K778"/>
<dbReference type="KEGG" id="thig:FE785_08985"/>
<dbReference type="RefSeq" id="WP_138565425.1">
    <property type="nucleotide sequence ID" value="NZ_CP040602.1"/>
</dbReference>
<organism evidence="1 2">
    <name type="scientific">Thiomicrorhabdus sediminis</name>
    <dbReference type="NCBI Taxonomy" id="2580412"/>
    <lineage>
        <taxon>Bacteria</taxon>
        <taxon>Pseudomonadati</taxon>
        <taxon>Pseudomonadota</taxon>
        <taxon>Gammaproteobacteria</taxon>
        <taxon>Thiotrichales</taxon>
        <taxon>Piscirickettsiaceae</taxon>
        <taxon>Thiomicrorhabdus</taxon>
    </lineage>
</organism>
<proteinExistence type="predicted"/>
<evidence type="ECO:0000313" key="1">
    <source>
        <dbReference type="EMBL" id="QCU90751.1"/>
    </source>
</evidence>
<sequence>MTDSITHDCPQNAPDKALQSMLHAINPKQQHQPFSEIELSAYQFWKTQSRLAKLTMQLQHSLHQQRLDSKNS</sequence>
<keyword evidence="2" id="KW-1185">Reference proteome</keyword>
<evidence type="ECO:0000313" key="2">
    <source>
        <dbReference type="Proteomes" id="UP000304864"/>
    </source>
</evidence>
<reference evidence="1 2" key="1">
    <citation type="submission" date="2019-05" db="EMBL/GenBank/DDBJ databases">
        <title>Thiomicrorhabdus sediminis sp. nov, a novel sulfur-oxidizing bacterium isolated from coastal sediment.</title>
        <authorList>
            <person name="Liu X."/>
        </authorList>
    </citation>
    <scope>NUCLEOTIDE SEQUENCE [LARGE SCALE GENOMIC DNA]</scope>
    <source>
        <strain evidence="1 2">G1</strain>
    </source>
</reference>
<accession>A0A4P9K778</accession>
<protein>
    <submittedName>
        <fullName evidence="1">Uncharacterized protein</fullName>
    </submittedName>
</protein>
<dbReference type="EMBL" id="CP040602">
    <property type="protein sequence ID" value="QCU90751.1"/>
    <property type="molecule type" value="Genomic_DNA"/>
</dbReference>
<gene>
    <name evidence="1" type="ORF">FE785_08985</name>
</gene>
<name>A0A4P9K778_9GAMM</name>
<dbReference type="Proteomes" id="UP000304864">
    <property type="component" value="Chromosome"/>
</dbReference>